<sequence>MGAAHKDAAELQLSTAAYEPVHRFGNSTKPKEWKTYNNAKERSKCIHCGKTNHPSEKCILKDAVCHNCKAKGHIKAL</sequence>
<dbReference type="AlphaFoldDB" id="A0A9D4N4Z8"/>
<evidence type="ECO:0000313" key="2">
    <source>
        <dbReference type="Proteomes" id="UP000828390"/>
    </source>
</evidence>
<name>A0A9D4N4Z8_DREPO</name>
<dbReference type="SUPFAM" id="SSF57756">
    <property type="entry name" value="Retrovirus zinc finger-like domains"/>
    <property type="match status" value="1"/>
</dbReference>
<accession>A0A9D4N4Z8</accession>
<dbReference type="EMBL" id="JAIWYP010000001">
    <property type="protein sequence ID" value="KAH3886842.1"/>
    <property type="molecule type" value="Genomic_DNA"/>
</dbReference>
<protein>
    <recommendedName>
        <fullName evidence="3">CCHC-type domain-containing protein</fullName>
    </recommendedName>
</protein>
<dbReference type="Gene3D" id="4.10.60.10">
    <property type="entry name" value="Zinc finger, CCHC-type"/>
    <property type="match status" value="1"/>
</dbReference>
<keyword evidence="2" id="KW-1185">Reference proteome</keyword>
<gene>
    <name evidence="1" type="ORF">DPMN_010855</name>
</gene>
<dbReference type="GO" id="GO:0008270">
    <property type="term" value="F:zinc ion binding"/>
    <property type="evidence" value="ECO:0007669"/>
    <property type="project" value="InterPro"/>
</dbReference>
<proteinExistence type="predicted"/>
<dbReference type="InterPro" id="IPR036875">
    <property type="entry name" value="Znf_CCHC_sf"/>
</dbReference>
<comment type="caution">
    <text evidence="1">The sequence shown here is derived from an EMBL/GenBank/DDBJ whole genome shotgun (WGS) entry which is preliminary data.</text>
</comment>
<organism evidence="1 2">
    <name type="scientific">Dreissena polymorpha</name>
    <name type="common">Zebra mussel</name>
    <name type="synonym">Mytilus polymorpha</name>
    <dbReference type="NCBI Taxonomy" id="45954"/>
    <lineage>
        <taxon>Eukaryota</taxon>
        <taxon>Metazoa</taxon>
        <taxon>Spiralia</taxon>
        <taxon>Lophotrochozoa</taxon>
        <taxon>Mollusca</taxon>
        <taxon>Bivalvia</taxon>
        <taxon>Autobranchia</taxon>
        <taxon>Heteroconchia</taxon>
        <taxon>Euheterodonta</taxon>
        <taxon>Imparidentia</taxon>
        <taxon>Neoheterodontei</taxon>
        <taxon>Myida</taxon>
        <taxon>Dreissenoidea</taxon>
        <taxon>Dreissenidae</taxon>
        <taxon>Dreissena</taxon>
    </lineage>
</organism>
<evidence type="ECO:0008006" key="3">
    <source>
        <dbReference type="Google" id="ProtNLM"/>
    </source>
</evidence>
<dbReference type="Proteomes" id="UP000828390">
    <property type="component" value="Unassembled WGS sequence"/>
</dbReference>
<reference evidence="1" key="1">
    <citation type="journal article" date="2019" name="bioRxiv">
        <title>The Genome of the Zebra Mussel, Dreissena polymorpha: A Resource for Invasive Species Research.</title>
        <authorList>
            <person name="McCartney M.A."/>
            <person name="Auch B."/>
            <person name="Kono T."/>
            <person name="Mallez S."/>
            <person name="Zhang Y."/>
            <person name="Obille A."/>
            <person name="Becker A."/>
            <person name="Abrahante J.E."/>
            <person name="Garbe J."/>
            <person name="Badalamenti J.P."/>
            <person name="Herman A."/>
            <person name="Mangelson H."/>
            <person name="Liachko I."/>
            <person name="Sullivan S."/>
            <person name="Sone E.D."/>
            <person name="Koren S."/>
            <person name="Silverstein K.A.T."/>
            <person name="Beckman K.B."/>
            <person name="Gohl D.M."/>
        </authorList>
    </citation>
    <scope>NUCLEOTIDE SEQUENCE</scope>
    <source>
        <strain evidence="1">Duluth1</strain>
        <tissue evidence="1">Whole animal</tissue>
    </source>
</reference>
<evidence type="ECO:0000313" key="1">
    <source>
        <dbReference type="EMBL" id="KAH3886842.1"/>
    </source>
</evidence>
<reference evidence="1" key="2">
    <citation type="submission" date="2020-11" db="EMBL/GenBank/DDBJ databases">
        <authorList>
            <person name="McCartney M.A."/>
            <person name="Auch B."/>
            <person name="Kono T."/>
            <person name="Mallez S."/>
            <person name="Becker A."/>
            <person name="Gohl D.M."/>
            <person name="Silverstein K.A.T."/>
            <person name="Koren S."/>
            <person name="Bechman K.B."/>
            <person name="Herman A."/>
            <person name="Abrahante J.E."/>
            <person name="Garbe J."/>
        </authorList>
    </citation>
    <scope>NUCLEOTIDE SEQUENCE</scope>
    <source>
        <strain evidence="1">Duluth1</strain>
        <tissue evidence="1">Whole animal</tissue>
    </source>
</reference>
<dbReference type="GO" id="GO:0003676">
    <property type="term" value="F:nucleic acid binding"/>
    <property type="evidence" value="ECO:0007669"/>
    <property type="project" value="InterPro"/>
</dbReference>